<reference evidence="5 6" key="1">
    <citation type="submission" date="2016-10" db="EMBL/GenBank/DDBJ databases">
        <authorList>
            <person name="de Groot N.N."/>
        </authorList>
    </citation>
    <scope>NUCLEOTIDE SEQUENCE [LARGE SCALE GENOMIC DNA]</scope>
    <source>
        <strain evidence="5 6">DSM 44908</strain>
    </source>
</reference>
<dbReference type="PANTHER" id="PTHR22604:SF105">
    <property type="entry name" value="TRANS-1,2-DIHYDROBENZENE-1,2-DIOL DEHYDROGENASE"/>
    <property type="match status" value="1"/>
</dbReference>
<comment type="similarity">
    <text evidence="1">Belongs to the Gfo/Idh/MocA family.</text>
</comment>
<feature type="domain" description="Gfo/Idh/MocA-like oxidoreductase N-terminal" evidence="3">
    <location>
        <begin position="19"/>
        <end position="132"/>
    </location>
</feature>
<dbReference type="InterPro" id="IPR050984">
    <property type="entry name" value="Gfo/Idh/MocA_domain"/>
</dbReference>
<keyword evidence="2" id="KW-0560">Oxidoreductase</keyword>
<evidence type="ECO:0000313" key="5">
    <source>
        <dbReference type="EMBL" id="SFA42081.1"/>
    </source>
</evidence>
<dbReference type="GeneID" id="85484654"/>
<dbReference type="Pfam" id="PF22725">
    <property type="entry name" value="GFO_IDH_MocA_C3"/>
    <property type="match status" value="1"/>
</dbReference>
<name>A0A1I0SRG2_9NOCA</name>
<evidence type="ECO:0000256" key="1">
    <source>
        <dbReference type="ARBA" id="ARBA00010928"/>
    </source>
</evidence>
<dbReference type="EMBL" id="FOJN01000002">
    <property type="protein sequence ID" value="SFA42081.1"/>
    <property type="molecule type" value="Genomic_DNA"/>
</dbReference>
<dbReference type="SUPFAM" id="SSF51735">
    <property type="entry name" value="NAD(P)-binding Rossmann-fold domains"/>
    <property type="match status" value="1"/>
</dbReference>
<dbReference type="InterPro" id="IPR036291">
    <property type="entry name" value="NAD(P)-bd_dom_sf"/>
</dbReference>
<dbReference type="RefSeq" id="WP_068363583.1">
    <property type="nucleotide sequence ID" value="NZ_FOJN01000002.1"/>
</dbReference>
<dbReference type="InterPro" id="IPR000683">
    <property type="entry name" value="Gfo/Idh/MocA-like_OxRdtase_N"/>
</dbReference>
<dbReference type="GO" id="GO:0016491">
    <property type="term" value="F:oxidoreductase activity"/>
    <property type="evidence" value="ECO:0007669"/>
    <property type="project" value="UniProtKB-KW"/>
</dbReference>
<feature type="domain" description="GFO/IDH/MocA-like oxidoreductase" evidence="4">
    <location>
        <begin position="151"/>
        <end position="259"/>
    </location>
</feature>
<gene>
    <name evidence="5" type="ORF">SAMN05444374_102184</name>
</gene>
<protein>
    <submittedName>
        <fullName evidence="5">Predicted dehydrogenase</fullName>
    </submittedName>
</protein>
<dbReference type="PANTHER" id="PTHR22604">
    <property type="entry name" value="OXIDOREDUCTASES"/>
    <property type="match status" value="1"/>
</dbReference>
<organism evidence="5 6">
    <name type="scientific">Rhodococcoides kroppenstedtii</name>
    <dbReference type="NCBI Taxonomy" id="293050"/>
    <lineage>
        <taxon>Bacteria</taxon>
        <taxon>Bacillati</taxon>
        <taxon>Actinomycetota</taxon>
        <taxon>Actinomycetes</taxon>
        <taxon>Mycobacteriales</taxon>
        <taxon>Nocardiaceae</taxon>
        <taxon>Rhodococcoides</taxon>
    </lineage>
</organism>
<dbReference type="Proteomes" id="UP000182054">
    <property type="component" value="Unassembled WGS sequence"/>
</dbReference>
<dbReference type="SUPFAM" id="SSF55347">
    <property type="entry name" value="Glyceraldehyde-3-phosphate dehydrogenase-like, C-terminal domain"/>
    <property type="match status" value="1"/>
</dbReference>
<evidence type="ECO:0000259" key="4">
    <source>
        <dbReference type="Pfam" id="PF22725"/>
    </source>
</evidence>
<accession>A0A1I0SRG2</accession>
<dbReference type="InterPro" id="IPR055170">
    <property type="entry name" value="GFO_IDH_MocA-like_dom"/>
</dbReference>
<dbReference type="AlphaFoldDB" id="A0A1I0SRG2"/>
<dbReference type="Gene3D" id="3.30.360.10">
    <property type="entry name" value="Dihydrodipicolinate Reductase, domain 2"/>
    <property type="match status" value="1"/>
</dbReference>
<evidence type="ECO:0000313" key="6">
    <source>
        <dbReference type="Proteomes" id="UP000182054"/>
    </source>
</evidence>
<dbReference type="GO" id="GO:0000166">
    <property type="term" value="F:nucleotide binding"/>
    <property type="evidence" value="ECO:0007669"/>
    <property type="project" value="InterPro"/>
</dbReference>
<dbReference type="Gene3D" id="3.40.50.720">
    <property type="entry name" value="NAD(P)-binding Rossmann-like Domain"/>
    <property type="match status" value="1"/>
</dbReference>
<proteinExistence type="inferred from homology"/>
<evidence type="ECO:0000256" key="2">
    <source>
        <dbReference type="ARBA" id="ARBA00023002"/>
    </source>
</evidence>
<dbReference type="Pfam" id="PF01408">
    <property type="entry name" value="GFO_IDH_MocA"/>
    <property type="match status" value="1"/>
</dbReference>
<evidence type="ECO:0000259" key="3">
    <source>
        <dbReference type="Pfam" id="PF01408"/>
    </source>
</evidence>
<sequence length="342" mass="35677">MITALPAARVPDPRDAPTMRWGIVGPGWIAERFARSLRRFTDQQVTAVASRSLDRAQAFAGRTGIDTAYGSYDELCASDAVDIVYVATPHTEHRSCALGAIARGKHVLVEKPLALDAAGATDIADAAARAGVFAGEAMWTHFLPKFDVIDSVLSSGMLGRVDTVIADHGEHFGPDHRIFDPTLAGGPLLDLGTYVVSLAYTVLGPPATVSAVGLPANDEINGQISALLTAESGAHAVLTTTMTSTTPTTASLCGTEATLHVRGPFFMPGPFTVTAHSGASVTYDEAPGLQVDGLHYAAVDASRAIADGRLQSSVHPLADAVGTLAVLDELRAQVGIEFPVSR</sequence>